<dbReference type="EMBL" id="CP009416">
    <property type="protein sequence ID" value="AJD89701.1"/>
    <property type="molecule type" value="Genomic_DNA"/>
</dbReference>
<evidence type="ECO:0000259" key="1">
    <source>
        <dbReference type="Pfam" id="PF13354"/>
    </source>
</evidence>
<gene>
    <name evidence="2" type="ORF">JMA_03840</name>
</gene>
<name>A0A0B5AI01_9BACL</name>
<dbReference type="STRING" id="1508404.JMA_03840"/>
<dbReference type="GO" id="GO:0046677">
    <property type="term" value="P:response to antibiotic"/>
    <property type="evidence" value="ECO:0007669"/>
    <property type="project" value="InterPro"/>
</dbReference>
<dbReference type="SUPFAM" id="SSF56601">
    <property type="entry name" value="beta-lactamase/transpeptidase-like"/>
    <property type="match status" value="1"/>
</dbReference>
<dbReference type="Pfam" id="PF13354">
    <property type="entry name" value="Beta-lactamase2"/>
    <property type="match status" value="1"/>
</dbReference>
<dbReference type="GO" id="GO:0030655">
    <property type="term" value="P:beta-lactam antibiotic catabolic process"/>
    <property type="evidence" value="ECO:0007669"/>
    <property type="project" value="InterPro"/>
</dbReference>
<dbReference type="InterPro" id="IPR045155">
    <property type="entry name" value="Beta-lactam_cat"/>
</dbReference>
<dbReference type="OrthoDB" id="975092at2"/>
<dbReference type="BioCyc" id="JESP1508404:G14D9-9601-MONOMER"/>
<dbReference type="PANTHER" id="PTHR35333:SF3">
    <property type="entry name" value="BETA-LACTAMASE-TYPE TRANSPEPTIDASE FOLD CONTAINING PROTEIN"/>
    <property type="match status" value="1"/>
</dbReference>
<dbReference type="AlphaFoldDB" id="A0A0B5AI01"/>
<organism evidence="2 3">
    <name type="scientific">Jeotgalibacillus malaysiensis</name>
    <dbReference type="NCBI Taxonomy" id="1508404"/>
    <lineage>
        <taxon>Bacteria</taxon>
        <taxon>Bacillati</taxon>
        <taxon>Bacillota</taxon>
        <taxon>Bacilli</taxon>
        <taxon>Bacillales</taxon>
        <taxon>Caryophanaceae</taxon>
        <taxon>Jeotgalibacillus</taxon>
    </lineage>
</organism>
<sequence length="363" mass="41510">MNWIFIVSLLIAVLIAGSSFFIGFKTRKMNPRAFTQFIKEHPETVSLKVQRNGEVLVTRQEDLMLPLASTAKMVIAVEYAKQAATGTMDPNEQIPLSALEPFYFKRTDGGAHDAWLKEINHRDPVTLAQVAEGMMHYSSNANSDYLMHRLGLDRINQTLAETGLSDHEPIFPFVAALAVPYTLTTEQNLTLEGANAEVRDMSKEEYRNMTIMIMERWLKQPCTDQEKQQILKCLTAPAQKNWSDHLTRSNAKTYTDFMEKLNSKTFFSKEVHSHLDPLLEPLMEKKENREWLKHAGQKGGSTPHVLTFSLYATDLDDNRTEISFFADGLVLLDQMRLSKSMNGFQKAILKDEDFRIHLTKELY</sequence>
<protein>
    <recommendedName>
        <fullName evidence="1">Beta-lactamase class A catalytic domain-containing protein</fullName>
    </recommendedName>
</protein>
<dbReference type="InterPro" id="IPR000871">
    <property type="entry name" value="Beta-lactam_class-A"/>
</dbReference>
<evidence type="ECO:0000313" key="2">
    <source>
        <dbReference type="EMBL" id="AJD89701.1"/>
    </source>
</evidence>
<dbReference type="InterPro" id="IPR012338">
    <property type="entry name" value="Beta-lactam/transpept-like"/>
</dbReference>
<accession>A0A0B5AI01</accession>
<evidence type="ECO:0000313" key="3">
    <source>
        <dbReference type="Proteomes" id="UP000031449"/>
    </source>
</evidence>
<dbReference type="GO" id="GO:0008800">
    <property type="term" value="F:beta-lactamase activity"/>
    <property type="evidence" value="ECO:0007669"/>
    <property type="project" value="InterPro"/>
</dbReference>
<dbReference type="Gene3D" id="3.40.710.10">
    <property type="entry name" value="DD-peptidase/beta-lactamase superfamily"/>
    <property type="match status" value="1"/>
</dbReference>
<reference evidence="2 3" key="1">
    <citation type="submission" date="2014-08" db="EMBL/GenBank/DDBJ databases">
        <title>Complete genome of a marine bacteria Jeotgalibacillus malaysiensis.</title>
        <authorList>
            <person name="Yaakop A.S."/>
            <person name="Chan K.-G."/>
            <person name="Goh K.M."/>
        </authorList>
    </citation>
    <scope>NUCLEOTIDE SEQUENCE [LARGE SCALE GENOMIC DNA]</scope>
    <source>
        <strain evidence="2 3">D5</strain>
    </source>
</reference>
<keyword evidence="3" id="KW-1185">Reference proteome</keyword>
<dbReference type="Proteomes" id="UP000031449">
    <property type="component" value="Chromosome"/>
</dbReference>
<proteinExistence type="predicted"/>
<feature type="domain" description="Beta-lactamase class A catalytic" evidence="1">
    <location>
        <begin position="51"/>
        <end position="167"/>
    </location>
</feature>
<dbReference type="HOGENOM" id="CLU_745239_0_0_9"/>
<dbReference type="PANTHER" id="PTHR35333">
    <property type="entry name" value="BETA-LACTAMASE"/>
    <property type="match status" value="1"/>
</dbReference>
<dbReference type="KEGG" id="jeo:JMA_03840"/>